<dbReference type="InterPro" id="IPR050306">
    <property type="entry name" value="PfkB_Carbo_kinase"/>
</dbReference>
<evidence type="ECO:0000259" key="6">
    <source>
        <dbReference type="Pfam" id="PF00294"/>
    </source>
</evidence>
<protein>
    <submittedName>
        <fullName evidence="7">Sugar kinase</fullName>
    </submittedName>
</protein>
<comment type="caution">
    <text evidence="7">The sequence shown here is derived from an EMBL/GenBank/DDBJ whole genome shotgun (WGS) entry which is preliminary data.</text>
</comment>
<keyword evidence="2" id="KW-0808">Transferase</keyword>
<name>A0ABQ2BG80_9SPHI</name>
<feature type="domain" description="Carbohydrate kinase PfkB" evidence="6">
    <location>
        <begin position="12"/>
        <end position="297"/>
    </location>
</feature>
<evidence type="ECO:0000256" key="4">
    <source>
        <dbReference type="ARBA" id="ARBA00022777"/>
    </source>
</evidence>
<dbReference type="InterPro" id="IPR011611">
    <property type="entry name" value="PfkB_dom"/>
</dbReference>
<dbReference type="PANTHER" id="PTHR43085">
    <property type="entry name" value="HEXOKINASE FAMILY MEMBER"/>
    <property type="match status" value="1"/>
</dbReference>
<dbReference type="SUPFAM" id="SSF53613">
    <property type="entry name" value="Ribokinase-like"/>
    <property type="match status" value="1"/>
</dbReference>
<evidence type="ECO:0000313" key="7">
    <source>
        <dbReference type="EMBL" id="GGI25460.1"/>
    </source>
</evidence>
<evidence type="ECO:0000313" key="8">
    <source>
        <dbReference type="Proteomes" id="UP000645390"/>
    </source>
</evidence>
<keyword evidence="4 7" id="KW-0418">Kinase</keyword>
<sequence>MIKDYANNISGKKILVVGELLVDIISNDNIESLAFSSQFSTNQGGSSANLCANLKWLGIDTELVATVGDDNLGSFLINELKTVGISDTYINRSKNRQTSIVLVAKSEHTPDFIPYRSADLSIKRVEDSIISACSIIHTTAFALSKEPARSNILCAFTKANQMGKFLSVDWNFAPSIWHEDDGKEVFKQICKLNPLLKISLDDLERFNDDNLSIEECKAWLDKLNTKAICLTCGKEGVWFKGQNQNWTYKPALQVESVVGVTGAGDAFWSGFLSHFIKDAPLDACVDNALEIAKLKIEIPTPLYKKKSLIH</sequence>
<dbReference type="RefSeq" id="WP_188413259.1">
    <property type="nucleotide sequence ID" value="NZ_BMDJ01000004.1"/>
</dbReference>
<dbReference type="EMBL" id="BMDJ01000004">
    <property type="protein sequence ID" value="GGI25460.1"/>
    <property type="molecule type" value="Genomic_DNA"/>
</dbReference>
<evidence type="ECO:0000256" key="3">
    <source>
        <dbReference type="ARBA" id="ARBA00022741"/>
    </source>
</evidence>
<keyword evidence="5" id="KW-0067">ATP-binding</keyword>
<reference evidence="8" key="1">
    <citation type="journal article" date="2019" name="Int. J. Syst. Evol. Microbiol.">
        <title>The Global Catalogue of Microorganisms (GCM) 10K type strain sequencing project: providing services to taxonomists for standard genome sequencing and annotation.</title>
        <authorList>
            <consortium name="The Broad Institute Genomics Platform"/>
            <consortium name="The Broad Institute Genome Sequencing Center for Infectious Disease"/>
            <person name="Wu L."/>
            <person name="Ma J."/>
        </authorList>
    </citation>
    <scope>NUCLEOTIDE SEQUENCE [LARGE SCALE GENOMIC DNA]</scope>
    <source>
        <strain evidence="8">CCM 8939</strain>
    </source>
</reference>
<dbReference type="Gene3D" id="3.40.1190.20">
    <property type="match status" value="1"/>
</dbReference>
<evidence type="ECO:0000256" key="1">
    <source>
        <dbReference type="ARBA" id="ARBA00010688"/>
    </source>
</evidence>
<evidence type="ECO:0000256" key="2">
    <source>
        <dbReference type="ARBA" id="ARBA00022679"/>
    </source>
</evidence>
<dbReference type="PANTHER" id="PTHR43085:SF1">
    <property type="entry name" value="PSEUDOURIDINE KINASE-RELATED"/>
    <property type="match status" value="1"/>
</dbReference>
<dbReference type="Pfam" id="PF00294">
    <property type="entry name" value="PfkB"/>
    <property type="match status" value="1"/>
</dbReference>
<proteinExistence type="inferred from homology"/>
<dbReference type="Proteomes" id="UP000645390">
    <property type="component" value="Unassembled WGS sequence"/>
</dbReference>
<evidence type="ECO:0000256" key="5">
    <source>
        <dbReference type="ARBA" id="ARBA00022840"/>
    </source>
</evidence>
<comment type="similarity">
    <text evidence="1">Belongs to the carbohydrate kinase PfkB family.</text>
</comment>
<gene>
    <name evidence="7" type="ORF">GCM10008119_17770</name>
</gene>
<dbReference type="GO" id="GO:0016301">
    <property type="term" value="F:kinase activity"/>
    <property type="evidence" value="ECO:0007669"/>
    <property type="project" value="UniProtKB-KW"/>
</dbReference>
<dbReference type="InterPro" id="IPR029056">
    <property type="entry name" value="Ribokinase-like"/>
</dbReference>
<keyword evidence="3" id="KW-0547">Nucleotide-binding</keyword>
<accession>A0ABQ2BG80</accession>
<organism evidence="7 8">
    <name type="scientific">Pedobacter mendelii</name>
    <dbReference type="NCBI Taxonomy" id="1908240"/>
    <lineage>
        <taxon>Bacteria</taxon>
        <taxon>Pseudomonadati</taxon>
        <taxon>Bacteroidota</taxon>
        <taxon>Sphingobacteriia</taxon>
        <taxon>Sphingobacteriales</taxon>
        <taxon>Sphingobacteriaceae</taxon>
        <taxon>Pedobacter</taxon>
    </lineage>
</organism>
<keyword evidence="8" id="KW-1185">Reference proteome</keyword>